<feature type="domain" description="Thioredoxin" evidence="1">
    <location>
        <begin position="4"/>
        <end position="93"/>
    </location>
</feature>
<gene>
    <name evidence="2" type="ORF">J2S72_001293</name>
</gene>
<reference evidence="2 3" key="1">
    <citation type="submission" date="2023-07" db="EMBL/GenBank/DDBJ databases">
        <title>Genomic Encyclopedia of Type Strains, Phase IV (KMG-IV): sequencing the most valuable type-strain genomes for metagenomic binning, comparative biology and taxonomic classification.</title>
        <authorList>
            <person name="Goeker M."/>
        </authorList>
    </citation>
    <scope>NUCLEOTIDE SEQUENCE [LARGE SCALE GENOMIC DNA]</scope>
    <source>
        <strain evidence="2 3">DSM 22616</strain>
    </source>
</reference>
<dbReference type="InterPro" id="IPR036249">
    <property type="entry name" value="Thioredoxin-like_sf"/>
</dbReference>
<name>A0ABU0AXW6_9FIRM</name>
<dbReference type="CDD" id="cd02947">
    <property type="entry name" value="TRX_family"/>
    <property type="match status" value="1"/>
</dbReference>
<dbReference type="InterPro" id="IPR013766">
    <property type="entry name" value="Thioredoxin_domain"/>
</dbReference>
<evidence type="ECO:0000313" key="2">
    <source>
        <dbReference type="EMBL" id="MDQ0275268.1"/>
    </source>
</evidence>
<proteinExistence type="predicted"/>
<dbReference type="RefSeq" id="WP_023056504.1">
    <property type="nucleotide sequence ID" value="NZ_JAUSTN010000006.1"/>
</dbReference>
<comment type="caution">
    <text evidence="2">The sequence shown here is derived from an EMBL/GenBank/DDBJ whole genome shotgun (WGS) entry which is preliminary data.</text>
</comment>
<dbReference type="Proteomes" id="UP001236559">
    <property type="component" value="Unassembled WGS sequence"/>
</dbReference>
<evidence type="ECO:0000313" key="3">
    <source>
        <dbReference type="Proteomes" id="UP001236559"/>
    </source>
</evidence>
<keyword evidence="3" id="KW-1185">Reference proteome</keyword>
<accession>A0ABU0AXW6</accession>
<evidence type="ECO:0000259" key="1">
    <source>
        <dbReference type="Pfam" id="PF00085"/>
    </source>
</evidence>
<dbReference type="Pfam" id="PF00085">
    <property type="entry name" value="Thioredoxin"/>
    <property type="match status" value="1"/>
</dbReference>
<dbReference type="EMBL" id="JAUSTN010000006">
    <property type="protein sequence ID" value="MDQ0275268.1"/>
    <property type="molecule type" value="Genomic_DNA"/>
</dbReference>
<dbReference type="GO" id="GO:0016853">
    <property type="term" value="F:isomerase activity"/>
    <property type="evidence" value="ECO:0007669"/>
    <property type="project" value="UniProtKB-KW"/>
</dbReference>
<sequence length="95" mass="11072">MKIENFNKEYKKGNVFLFFQGPDCGLCNGMKELALKELKDFDGKFISVNLKDFPKLRGEFQVFSFPTLLYLRDGVEVERVAGFFDLDKLKRSFKS</sequence>
<dbReference type="SUPFAM" id="SSF52833">
    <property type="entry name" value="Thioredoxin-like"/>
    <property type="match status" value="1"/>
</dbReference>
<protein>
    <submittedName>
        <fullName evidence="2">Thiol-disulfide isomerase/thioredoxin</fullName>
    </submittedName>
</protein>
<dbReference type="PROSITE" id="PS51354">
    <property type="entry name" value="GLUTAREDOXIN_2"/>
    <property type="match status" value="1"/>
</dbReference>
<organism evidence="2 3">
    <name type="scientific">Peptoniphilus koenoeneniae</name>
    <dbReference type="NCBI Taxonomy" id="507751"/>
    <lineage>
        <taxon>Bacteria</taxon>
        <taxon>Bacillati</taxon>
        <taxon>Bacillota</taxon>
        <taxon>Tissierellia</taxon>
        <taxon>Tissierellales</taxon>
        <taxon>Peptoniphilaceae</taxon>
        <taxon>Peptoniphilus</taxon>
    </lineage>
</organism>
<keyword evidence="2" id="KW-0413">Isomerase</keyword>
<dbReference type="Gene3D" id="3.40.30.10">
    <property type="entry name" value="Glutaredoxin"/>
    <property type="match status" value="1"/>
</dbReference>